<accession>A0A0E9NIJ7</accession>
<feature type="domain" description="CN hydrolase" evidence="4">
    <location>
        <begin position="65"/>
        <end position="318"/>
    </location>
</feature>
<evidence type="ECO:0000313" key="5">
    <source>
        <dbReference type="EMBL" id="GAO49669.1"/>
    </source>
</evidence>
<dbReference type="GO" id="GO:0016811">
    <property type="term" value="F:hydrolase activity, acting on carbon-nitrogen (but not peptide) bonds, in linear amides"/>
    <property type="evidence" value="ECO:0007669"/>
    <property type="project" value="InterPro"/>
</dbReference>
<evidence type="ECO:0000256" key="3">
    <source>
        <dbReference type="SAM" id="SignalP"/>
    </source>
</evidence>
<comment type="caution">
    <text evidence="5">The sequence shown here is derived from an EMBL/GenBank/DDBJ whole genome shotgun (WGS) entry which is preliminary data.</text>
</comment>
<dbReference type="InterPro" id="IPR001110">
    <property type="entry name" value="UPF0012_CS"/>
</dbReference>
<reference evidence="5 6" key="3">
    <citation type="journal article" date="2015" name="Genome Announc.">
        <title>Draft Genome Sequence of the Archiascomycetous Yeast Saitoella complicata.</title>
        <authorList>
            <person name="Yamauchi K."/>
            <person name="Kondo S."/>
            <person name="Hamamoto M."/>
            <person name="Takahashi Y."/>
            <person name="Ogura Y."/>
            <person name="Hayashi T."/>
            <person name="Nishida H."/>
        </authorList>
    </citation>
    <scope>NUCLEOTIDE SEQUENCE [LARGE SCALE GENOMIC DNA]</scope>
    <source>
        <strain evidence="5 6">NRRL Y-17804</strain>
    </source>
</reference>
<reference evidence="5 6" key="1">
    <citation type="journal article" date="2011" name="J. Gen. Appl. Microbiol.">
        <title>Draft genome sequencing of the enigmatic yeast Saitoella complicata.</title>
        <authorList>
            <person name="Nishida H."/>
            <person name="Hamamoto M."/>
            <person name="Sugiyama J."/>
        </authorList>
    </citation>
    <scope>NUCLEOTIDE SEQUENCE [LARGE SCALE GENOMIC DNA]</scope>
    <source>
        <strain evidence="5 6">NRRL Y-17804</strain>
    </source>
</reference>
<proteinExistence type="predicted"/>
<keyword evidence="1" id="KW-0378">Hydrolase</keyword>
<dbReference type="InterPro" id="IPR003010">
    <property type="entry name" value="C-N_Hydrolase"/>
</dbReference>
<dbReference type="Gene3D" id="3.60.110.10">
    <property type="entry name" value="Carbon-nitrogen hydrolase"/>
    <property type="match status" value="1"/>
</dbReference>
<dbReference type="InterPro" id="IPR045254">
    <property type="entry name" value="Nit1/2_C-N_Hydrolase"/>
</dbReference>
<dbReference type="InterPro" id="IPR036526">
    <property type="entry name" value="C-N_Hydrolase_sf"/>
</dbReference>
<evidence type="ECO:0000259" key="4">
    <source>
        <dbReference type="PROSITE" id="PS50263"/>
    </source>
</evidence>
<organism evidence="5 6">
    <name type="scientific">Saitoella complicata (strain BCRC 22490 / CBS 7301 / JCM 7358 / NBRC 10748 / NRRL Y-17804)</name>
    <dbReference type="NCBI Taxonomy" id="698492"/>
    <lineage>
        <taxon>Eukaryota</taxon>
        <taxon>Fungi</taxon>
        <taxon>Dikarya</taxon>
        <taxon>Ascomycota</taxon>
        <taxon>Taphrinomycotina</taxon>
        <taxon>Taphrinomycotina incertae sedis</taxon>
        <taxon>Saitoella</taxon>
    </lineage>
</organism>
<keyword evidence="6" id="KW-1185">Reference proteome</keyword>
<dbReference type="AlphaFoldDB" id="A0A0E9NIJ7"/>
<keyword evidence="3" id="KW-0732">Signal</keyword>
<name>A0A0E9NIJ7_SAICN</name>
<dbReference type="Proteomes" id="UP000033140">
    <property type="component" value="Unassembled WGS sequence"/>
</dbReference>
<dbReference type="SUPFAM" id="SSF56317">
    <property type="entry name" value="Carbon-nitrogen hydrolase"/>
    <property type="match status" value="1"/>
</dbReference>
<dbReference type="CDD" id="cd07572">
    <property type="entry name" value="nit"/>
    <property type="match status" value="1"/>
</dbReference>
<dbReference type="OMA" id="MRVAVCQ"/>
<dbReference type="EMBL" id="BACD03000024">
    <property type="protein sequence ID" value="GAO49669.1"/>
    <property type="molecule type" value="Genomic_DNA"/>
</dbReference>
<gene>
    <name evidence="5" type="ORF">G7K_3816-t1</name>
</gene>
<dbReference type="PANTHER" id="PTHR23088">
    <property type="entry name" value="NITRILASE-RELATED"/>
    <property type="match status" value="1"/>
</dbReference>
<evidence type="ECO:0000256" key="2">
    <source>
        <dbReference type="SAM" id="MobiDB-lite"/>
    </source>
</evidence>
<feature type="region of interest" description="Disordered" evidence="2">
    <location>
        <begin position="31"/>
        <end position="51"/>
    </location>
</feature>
<dbReference type="PANTHER" id="PTHR23088:SF27">
    <property type="entry name" value="DEAMINATED GLUTATHIONE AMIDASE"/>
    <property type="match status" value="1"/>
</dbReference>
<dbReference type="Pfam" id="PF00795">
    <property type="entry name" value="CN_hydrolase"/>
    <property type="match status" value="1"/>
</dbReference>
<reference evidence="5 6" key="2">
    <citation type="journal article" date="2014" name="J. Gen. Appl. Microbiol.">
        <title>The early diverging ascomycetous budding yeast Saitoella complicata has three histone deacetylases belonging to the Clr6, Hos2, and Rpd3 lineages.</title>
        <authorList>
            <person name="Nishida H."/>
            <person name="Matsumoto T."/>
            <person name="Kondo S."/>
            <person name="Hamamoto M."/>
            <person name="Yoshikawa H."/>
        </authorList>
    </citation>
    <scope>NUCLEOTIDE SEQUENCE [LARGE SCALE GENOMIC DNA]</scope>
    <source>
        <strain evidence="5 6">NRRL Y-17804</strain>
    </source>
</reference>
<evidence type="ECO:0000313" key="6">
    <source>
        <dbReference type="Proteomes" id="UP000033140"/>
    </source>
</evidence>
<protein>
    <recommendedName>
        <fullName evidence="4">CN hydrolase domain-containing protein</fullName>
    </recommendedName>
</protein>
<dbReference type="STRING" id="698492.A0A0E9NIJ7"/>
<feature type="region of interest" description="Disordered" evidence="2">
    <location>
        <begin position="335"/>
        <end position="364"/>
    </location>
</feature>
<evidence type="ECO:0000256" key="1">
    <source>
        <dbReference type="ARBA" id="ARBA00022801"/>
    </source>
</evidence>
<dbReference type="PROSITE" id="PS50263">
    <property type="entry name" value="CN_HYDROLASE"/>
    <property type="match status" value="1"/>
</dbReference>
<feature type="signal peptide" evidence="3">
    <location>
        <begin position="1"/>
        <end position="17"/>
    </location>
</feature>
<feature type="chain" id="PRO_5002430523" description="CN hydrolase domain-containing protein" evidence="3">
    <location>
        <begin position="18"/>
        <end position="364"/>
    </location>
</feature>
<sequence length="364" mass="40039">MTVLAFIIQILIRDVLSNLVLSIPLRDSNPHPCRIRRHAPPSSSPPNNPRLQTSFFPVDPSTTMVLAAVGQFCATSNVLANLEACKTIVTRAAAQGAKVVCLPEASDYIASNAEEGRRLVESRKTNTLLQGLQESAKEHGVHVSVGIHEKTDDPKRVSNAHVWLYPDGDHTQIYRKLHLYDVDIPNGPIIKESNSTVPGTKLIPPFETPVGKVGMAICYDMRFPELALRLRSLGASCLLYPSAFAVRTGAAHWETLLRARAIDTQCYVLAAAQVGKHDKEGKRQSYGHAMIVDPWGSVLARCHDVDSEPTFCVADISEKHIESIRRNMPLWEQRRTDVFGERGGSKGDKSGDDFPTGDSDRGED</sequence>
<dbReference type="PROSITE" id="PS01227">
    <property type="entry name" value="UPF0012"/>
    <property type="match status" value="1"/>
</dbReference>